<dbReference type="InterPro" id="IPR028098">
    <property type="entry name" value="Glyco_trans_4-like_N"/>
</dbReference>
<proteinExistence type="predicted"/>
<evidence type="ECO:0000313" key="3">
    <source>
        <dbReference type="EMBL" id="PNV56947.1"/>
    </source>
</evidence>
<dbReference type="InterPro" id="IPR001296">
    <property type="entry name" value="Glyco_trans_1"/>
</dbReference>
<reference evidence="3 4" key="1">
    <citation type="submission" date="2018-01" db="EMBL/GenBank/DDBJ databases">
        <title>Draft genome sequence of the feruloyl esterase-producing strain Lactobacillus fermentum CRL 1446, isolated from artisanal goat milk cheese.</title>
        <authorList>
            <person name="Abeijon Mukdsi M.C."/>
            <person name="Saavedra L."/>
            <person name="Gauffin Cano M.P."/>
            <person name="Hebert E.M."/>
            <person name="Medina R.B."/>
        </authorList>
    </citation>
    <scope>NUCLEOTIDE SEQUENCE [LARGE SCALE GENOMIC DNA]</scope>
    <source>
        <strain evidence="3 4">CRL 1446</strain>
    </source>
</reference>
<evidence type="ECO:0000313" key="4">
    <source>
        <dbReference type="Proteomes" id="UP000236514"/>
    </source>
</evidence>
<dbReference type="Gene3D" id="3.40.50.2000">
    <property type="entry name" value="Glycogen Phosphorylase B"/>
    <property type="match status" value="2"/>
</dbReference>
<dbReference type="Proteomes" id="UP000236514">
    <property type="component" value="Unassembled WGS sequence"/>
</dbReference>
<evidence type="ECO:0000259" key="2">
    <source>
        <dbReference type="Pfam" id="PF13439"/>
    </source>
</evidence>
<sequence>MGGIESLLMSIYRKIDRNKIQFDFIVHKTGENFFEDEILKLGGRIYRLPNKRKHPFKYKQEFLNVIKNYKIIHVHSVYAFTYYEVKWARQCQKSVILHSHNSDAKLLRKIIHYLFKHLQNHYVSVRLSPSKQAAKWMFNEGHDKVVYLYNGFDTTKFQFDMNSRIEIREQLGLANNDYIIGCVGRLDWQKDPIYLLRLFEKLKANDNAYKLIFIGDGSYRQTLERETHQKGLVNDVIFTGSVSNVPEYLSALDIFVLPTRYEGLGISLIEAQINGLPVFTNKDVPKEAVINQNMYLLDKGDSELWVDAINKELNVINLKKRKVNLSDFNQYNIETVVKKLQNIYLQLLS</sequence>
<dbReference type="InterPro" id="IPR050194">
    <property type="entry name" value="Glycosyltransferase_grp1"/>
</dbReference>
<dbReference type="GO" id="GO:0016757">
    <property type="term" value="F:glycosyltransferase activity"/>
    <property type="evidence" value="ECO:0007669"/>
    <property type="project" value="InterPro"/>
</dbReference>
<dbReference type="PANTHER" id="PTHR45947:SF3">
    <property type="entry name" value="SULFOQUINOVOSYL TRANSFERASE SQD2"/>
    <property type="match status" value="1"/>
</dbReference>
<feature type="domain" description="Glycosyl transferase family 1" evidence="1">
    <location>
        <begin position="164"/>
        <end position="314"/>
    </location>
</feature>
<evidence type="ECO:0008006" key="5">
    <source>
        <dbReference type="Google" id="ProtNLM"/>
    </source>
</evidence>
<accession>A0A2K2TG09</accession>
<dbReference type="Pfam" id="PF00534">
    <property type="entry name" value="Glycos_transf_1"/>
    <property type="match status" value="1"/>
</dbReference>
<feature type="domain" description="Glycosyltransferase subfamily 4-like N-terminal" evidence="2">
    <location>
        <begin position="1"/>
        <end position="155"/>
    </location>
</feature>
<evidence type="ECO:0000259" key="1">
    <source>
        <dbReference type="Pfam" id="PF00534"/>
    </source>
</evidence>
<dbReference type="SUPFAM" id="SSF53756">
    <property type="entry name" value="UDP-Glycosyltransferase/glycogen phosphorylase"/>
    <property type="match status" value="1"/>
</dbReference>
<comment type="caution">
    <text evidence="3">The sequence shown here is derived from an EMBL/GenBank/DDBJ whole genome shotgun (WGS) entry which is preliminary data.</text>
</comment>
<dbReference type="Pfam" id="PF13439">
    <property type="entry name" value="Glyco_transf_4"/>
    <property type="match status" value="1"/>
</dbReference>
<dbReference type="AlphaFoldDB" id="A0A2K2TG09"/>
<organism evidence="3 4">
    <name type="scientific">Limosilactobacillus fermentum</name>
    <name type="common">Lactobacillus fermentum</name>
    <dbReference type="NCBI Taxonomy" id="1613"/>
    <lineage>
        <taxon>Bacteria</taxon>
        <taxon>Bacillati</taxon>
        <taxon>Bacillota</taxon>
        <taxon>Bacilli</taxon>
        <taxon>Lactobacillales</taxon>
        <taxon>Lactobacillaceae</taxon>
        <taxon>Limosilactobacillus</taxon>
    </lineage>
</organism>
<dbReference type="EMBL" id="POTQ01000049">
    <property type="protein sequence ID" value="PNV56947.1"/>
    <property type="molecule type" value="Genomic_DNA"/>
</dbReference>
<name>A0A2K2TG09_LIMFE</name>
<protein>
    <recommendedName>
        <fullName evidence="5">Glycosyltransferase</fullName>
    </recommendedName>
</protein>
<gene>
    <name evidence="3" type="ORF">C1Y38_11130</name>
</gene>
<dbReference type="PANTHER" id="PTHR45947">
    <property type="entry name" value="SULFOQUINOVOSYL TRANSFERASE SQD2"/>
    <property type="match status" value="1"/>
</dbReference>